<gene>
    <name evidence="2" type="ORF">F5Z01DRAFT_510844</name>
</gene>
<organism evidence="2 3">
    <name type="scientific">Emericellopsis atlantica</name>
    <dbReference type="NCBI Taxonomy" id="2614577"/>
    <lineage>
        <taxon>Eukaryota</taxon>
        <taxon>Fungi</taxon>
        <taxon>Dikarya</taxon>
        <taxon>Ascomycota</taxon>
        <taxon>Pezizomycotina</taxon>
        <taxon>Sordariomycetes</taxon>
        <taxon>Hypocreomycetidae</taxon>
        <taxon>Hypocreales</taxon>
        <taxon>Bionectriaceae</taxon>
        <taxon>Emericellopsis</taxon>
    </lineage>
</organism>
<keyword evidence="3" id="KW-1185">Reference proteome</keyword>
<evidence type="ECO:0000313" key="3">
    <source>
        <dbReference type="Proteomes" id="UP000887229"/>
    </source>
</evidence>
<dbReference type="RefSeq" id="XP_046120377.1">
    <property type="nucleotide sequence ID" value="XM_046260355.1"/>
</dbReference>
<evidence type="ECO:0000313" key="2">
    <source>
        <dbReference type="EMBL" id="KAG9256453.1"/>
    </source>
</evidence>
<dbReference type="GeneID" id="70291258"/>
<evidence type="ECO:0000259" key="1">
    <source>
        <dbReference type="SMART" id="SM00754"/>
    </source>
</evidence>
<proteinExistence type="predicted"/>
<dbReference type="Proteomes" id="UP000887229">
    <property type="component" value="Unassembled WGS sequence"/>
</dbReference>
<dbReference type="AlphaFoldDB" id="A0A9P8CR82"/>
<dbReference type="InterPro" id="IPR010895">
    <property type="entry name" value="CHRD"/>
</dbReference>
<dbReference type="EMBL" id="MU251248">
    <property type="protein sequence ID" value="KAG9256453.1"/>
    <property type="molecule type" value="Genomic_DNA"/>
</dbReference>
<protein>
    <recommendedName>
        <fullName evidence="1">CHRD domain-containing protein</fullName>
    </recommendedName>
</protein>
<dbReference type="OrthoDB" id="3554264at2759"/>
<accession>A0A9P8CR82</accession>
<reference evidence="2" key="1">
    <citation type="journal article" date="2021" name="IMA Fungus">
        <title>Genomic characterization of three marine fungi, including Emericellopsis atlantica sp. nov. with signatures of a generalist lifestyle and marine biomass degradation.</title>
        <authorList>
            <person name="Hagestad O.C."/>
            <person name="Hou L."/>
            <person name="Andersen J.H."/>
            <person name="Hansen E.H."/>
            <person name="Altermark B."/>
            <person name="Li C."/>
            <person name="Kuhnert E."/>
            <person name="Cox R.J."/>
            <person name="Crous P.W."/>
            <person name="Spatafora J.W."/>
            <person name="Lail K."/>
            <person name="Amirebrahimi M."/>
            <person name="Lipzen A."/>
            <person name="Pangilinan J."/>
            <person name="Andreopoulos W."/>
            <person name="Hayes R.D."/>
            <person name="Ng V."/>
            <person name="Grigoriev I.V."/>
            <person name="Jackson S.A."/>
            <person name="Sutton T.D.S."/>
            <person name="Dobson A.D.W."/>
            <person name="Rama T."/>
        </authorList>
    </citation>
    <scope>NUCLEOTIDE SEQUENCE</scope>
    <source>
        <strain evidence="2">TS7</strain>
    </source>
</reference>
<dbReference type="SMART" id="SM00754">
    <property type="entry name" value="CHRD"/>
    <property type="match status" value="1"/>
</dbReference>
<dbReference type="Pfam" id="PF07452">
    <property type="entry name" value="CHRD"/>
    <property type="match status" value="1"/>
</dbReference>
<name>A0A9P8CR82_9HYPO</name>
<feature type="domain" description="CHRD" evidence="1">
    <location>
        <begin position="80"/>
        <end position="224"/>
    </location>
</feature>
<comment type="caution">
    <text evidence="2">The sequence shown here is derived from an EMBL/GenBank/DDBJ whole genome shotgun (WGS) entry which is preliminary data.</text>
</comment>
<sequence>MKTAAATPILNLGKGNDNKGGLLGGLLDLNLDLDLGSGSNLDLEEGGKKGGLDLDLDLDVDLDLDLDLGLCGKKTKYFTSAYKVLATPDQVVNSMNEKTGGLKGAKGLYTFGINSDEDVICYKIILTGFEGEYQSPANTATHIHQADKGMSGPPRIAFPNPQGDKIRVSKGCLQGPFTTGVIANGQDTGVGFTLKQIEADPTNFNADVHSSLAVPGAVRGQLKH</sequence>